<sequence length="102" mass="11565">MIPGGWSMNITDIQITQMQLDRIRAIVSITLDDALVINGIRIIEGSKGLDVEMPRRKPSGDGIRYVAHPITNKAWDELTKSIIHEFEKTSRGEFFEGHRCND</sequence>
<keyword evidence="2" id="KW-0717">Septation</keyword>
<protein>
    <recommendedName>
        <fullName evidence="6">Stage V sporulation protein G</fullName>
    </recommendedName>
</protein>
<evidence type="ECO:0000256" key="1">
    <source>
        <dbReference type="ARBA" id="ARBA00022618"/>
    </source>
</evidence>
<dbReference type="Proteomes" id="UP000430670">
    <property type="component" value="Unassembled WGS sequence"/>
</dbReference>
<dbReference type="SUPFAM" id="SSF160537">
    <property type="entry name" value="SpoVG-like"/>
    <property type="match status" value="1"/>
</dbReference>
<dbReference type="Gene3D" id="3.30.1120.40">
    <property type="entry name" value="Stage V sporulation protein G"/>
    <property type="match status" value="1"/>
</dbReference>
<keyword evidence="1" id="KW-0132">Cell division</keyword>
<dbReference type="GO" id="GO:0000917">
    <property type="term" value="P:division septum assembly"/>
    <property type="evidence" value="ECO:0007669"/>
    <property type="project" value="UniProtKB-KW"/>
</dbReference>
<evidence type="ECO:0000313" key="5">
    <source>
        <dbReference type="Proteomes" id="UP000430670"/>
    </source>
</evidence>
<dbReference type="InterPro" id="IPR036751">
    <property type="entry name" value="SpoVG_sf"/>
</dbReference>
<dbReference type="Pfam" id="PF04026">
    <property type="entry name" value="SpoVG"/>
    <property type="match status" value="1"/>
</dbReference>
<accession>A0A6I3SI56</accession>
<dbReference type="AlphaFoldDB" id="A0A6I3SI56"/>
<keyword evidence="3" id="KW-0131">Cell cycle</keyword>
<gene>
    <name evidence="4" type="ORF">GJ688_06090</name>
</gene>
<comment type="caution">
    <text evidence="4">The sequence shown here is derived from an EMBL/GenBank/DDBJ whole genome shotgun (WGS) entry which is preliminary data.</text>
</comment>
<keyword evidence="5" id="KW-1185">Reference proteome</keyword>
<dbReference type="OrthoDB" id="9796286at2"/>
<name>A0A6I3SI56_HELMO</name>
<dbReference type="InterPro" id="IPR007170">
    <property type="entry name" value="SpoVG"/>
</dbReference>
<dbReference type="EMBL" id="WNKU01000005">
    <property type="protein sequence ID" value="MTV48551.1"/>
    <property type="molecule type" value="Genomic_DNA"/>
</dbReference>
<dbReference type="GO" id="GO:0030435">
    <property type="term" value="P:sporulation resulting in formation of a cellular spore"/>
    <property type="evidence" value="ECO:0007669"/>
    <property type="project" value="InterPro"/>
</dbReference>
<evidence type="ECO:0000313" key="4">
    <source>
        <dbReference type="EMBL" id="MTV48551.1"/>
    </source>
</evidence>
<evidence type="ECO:0000256" key="3">
    <source>
        <dbReference type="ARBA" id="ARBA00023306"/>
    </source>
</evidence>
<evidence type="ECO:0000256" key="2">
    <source>
        <dbReference type="ARBA" id="ARBA00023210"/>
    </source>
</evidence>
<proteinExistence type="predicted"/>
<evidence type="ECO:0008006" key="6">
    <source>
        <dbReference type="Google" id="ProtNLM"/>
    </source>
</evidence>
<dbReference type="PANTHER" id="PTHR38429:SF1">
    <property type="entry name" value="SEPTATION PROTEIN SPOVG-RELATED"/>
    <property type="match status" value="1"/>
</dbReference>
<dbReference type="PANTHER" id="PTHR38429">
    <property type="entry name" value="SEPTATION PROTEIN SPOVG-RELATED"/>
    <property type="match status" value="1"/>
</dbReference>
<reference evidence="4 5" key="1">
    <citation type="submission" date="2019-11" db="EMBL/GenBank/DDBJ databases">
        <title>Whole-genome sequence of a the green, strictly anaerobic photosynthetic bacterium Heliobacillus mobilis DSM 6151.</title>
        <authorList>
            <person name="Kyndt J.A."/>
            <person name="Meyer T.E."/>
        </authorList>
    </citation>
    <scope>NUCLEOTIDE SEQUENCE [LARGE SCALE GENOMIC DNA]</scope>
    <source>
        <strain evidence="4 5">DSM 6151</strain>
    </source>
</reference>
<organism evidence="4 5">
    <name type="scientific">Heliobacterium mobile</name>
    <name type="common">Heliobacillus mobilis</name>
    <dbReference type="NCBI Taxonomy" id="28064"/>
    <lineage>
        <taxon>Bacteria</taxon>
        <taxon>Bacillati</taxon>
        <taxon>Bacillota</taxon>
        <taxon>Clostridia</taxon>
        <taxon>Eubacteriales</taxon>
        <taxon>Heliobacteriaceae</taxon>
        <taxon>Heliobacterium</taxon>
    </lineage>
</organism>